<name>A0A4U1CUG3_9SPHI</name>
<dbReference type="PROSITE" id="PS01124">
    <property type="entry name" value="HTH_ARAC_FAMILY_2"/>
    <property type="match status" value="1"/>
</dbReference>
<dbReference type="InterPro" id="IPR018060">
    <property type="entry name" value="HTH_AraC"/>
</dbReference>
<dbReference type="SMART" id="SM00342">
    <property type="entry name" value="HTH_ARAC"/>
    <property type="match status" value="1"/>
</dbReference>
<keyword evidence="3" id="KW-0804">Transcription</keyword>
<keyword evidence="6" id="KW-1185">Reference proteome</keyword>
<evidence type="ECO:0000256" key="1">
    <source>
        <dbReference type="ARBA" id="ARBA00023015"/>
    </source>
</evidence>
<dbReference type="RefSeq" id="WP_136834829.1">
    <property type="nucleotide sequence ID" value="NZ_SWBQ01000001.1"/>
</dbReference>
<protein>
    <submittedName>
        <fullName evidence="5">Helix-turn-helix transcriptional regulator</fullName>
    </submittedName>
</protein>
<proteinExistence type="predicted"/>
<accession>A0A4U1CUG3</accession>
<organism evidence="5 6">
    <name type="scientific">Pedobacter frigoris</name>
    <dbReference type="NCBI Taxonomy" id="2571272"/>
    <lineage>
        <taxon>Bacteria</taxon>
        <taxon>Pseudomonadati</taxon>
        <taxon>Bacteroidota</taxon>
        <taxon>Sphingobacteriia</taxon>
        <taxon>Sphingobacteriales</taxon>
        <taxon>Sphingobacteriaceae</taxon>
        <taxon>Pedobacter</taxon>
    </lineage>
</organism>
<sequence length="304" mass="35203">MSNKNFDIVNFEGFVDQFMGNPTKSFEFKQSPIQIYSLNIAFSFIKVPIPLFRTDYNFLLLFLDGGGEQQVDNDLIKLQANDVLFIREGHLNAIKSILPSTDGYYIYIDSLLLSQIFPDKAVLNRFTFNPKHAISKLEMDWLCQCCQLLINHKNNFSASEQTEVSLLKAIVIKLAETWPNSLSKSNRQSEISMRFKELLYENYMRNRDVKFYADLLAISENYLNRCVKQVTNKAPKQHINEVVIYNSKVLLQDLSKDIAQIAFQLNFSDASYFGRLFKQITNLTPSQYRILLKQDLSDHVQESS</sequence>
<dbReference type="InterPro" id="IPR020449">
    <property type="entry name" value="Tscrpt_reg_AraC-type_HTH"/>
</dbReference>
<dbReference type="GO" id="GO:0003700">
    <property type="term" value="F:DNA-binding transcription factor activity"/>
    <property type="evidence" value="ECO:0007669"/>
    <property type="project" value="InterPro"/>
</dbReference>
<dbReference type="PRINTS" id="PR00032">
    <property type="entry name" value="HTHARAC"/>
</dbReference>
<dbReference type="GO" id="GO:0043565">
    <property type="term" value="F:sequence-specific DNA binding"/>
    <property type="evidence" value="ECO:0007669"/>
    <property type="project" value="InterPro"/>
</dbReference>
<feature type="domain" description="HTH araC/xylS-type" evidence="4">
    <location>
        <begin position="193"/>
        <end position="291"/>
    </location>
</feature>
<dbReference type="Gene3D" id="1.10.10.60">
    <property type="entry name" value="Homeodomain-like"/>
    <property type="match status" value="1"/>
</dbReference>
<dbReference type="Proteomes" id="UP000307244">
    <property type="component" value="Unassembled WGS sequence"/>
</dbReference>
<reference evidence="5 6" key="1">
    <citation type="submission" date="2019-04" db="EMBL/GenBank/DDBJ databases">
        <title>Pedobacter sp. RP-3-15 sp. nov., isolated from Arctic soil.</title>
        <authorList>
            <person name="Dahal R.H."/>
            <person name="Kim D.-U."/>
        </authorList>
    </citation>
    <scope>NUCLEOTIDE SEQUENCE [LARGE SCALE GENOMIC DNA]</scope>
    <source>
        <strain evidence="5 6">RP-3-15</strain>
    </source>
</reference>
<evidence type="ECO:0000313" key="6">
    <source>
        <dbReference type="Proteomes" id="UP000307244"/>
    </source>
</evidence>
<evidence type="ECO:0000313" key="5">
    <source>
        <dbReference type="EMBL" id="TKC09418.1"/>
    </source>
</evidence>
<comment type="caution">
    <text evidence="5">The sequence shown here is derived from an EMBL/GenBank/DDBJ whole genome shotgun (WGS) entry which is preliminary data.</text>
</comment>
<keyword evidence="1" id="KW-0805">Transcription regulation</keyword>
<dbReference type="Pfam" id="PF12833">
    <property type="entry name" value="HTH_18"/>
    <property type="match status" value="1"/>
</dbReference>
<dbReference type="EMBL" id="SWBQ01000001">
    <property type="protein sequence ID" value="TKC09418.1"/>
    <property type="molecule type" value="Genomic_DNA"/>
</dbReference>
<dbReference type="InterPro" id="IPR009057">
    <property type="entry name" value="Homeodomain-like_sf"/>
</dbReference>
<evidence type="ECO:0000256" key="3">
    <source>
        <dbReference type="ARBA" id="ARBA00023163"/>
    </source>
</evidence>
<gene>
    <name evidence="5" type="ORF">FA047_04810</name>
</gene>
<evidence type="ECO:0000259" key="4">
    <source>
        <dbReference type="PROSITE" id="PS01124"/>
    </source>
</evidence>
<dbReference type="OrthoDB" id="2585681at2"/>
<dbReference type="SUPFAM" id="SSF46689">
    <property type="entry name" value="Homeodomain-like"/>
    <property type="match status" value="1"/>
</dbReference>
<evidence type="ECO:0000256" key="2">
    <source>
        <dbReference type="ARBA" id="ARBA00023125"/>
    </source>
</evidence>
<dbReference type="PANTHER" id="PTHR43280:SF32">
    <property type="entry name" value="TRANSCRIPTIONAL REGULATORY PROTEIN"/>
    <property type="match status" value="1"/>
</dbReference>
<dbReference type="PANTHER" id="PTHR43280">
    <property type="entry name" value="ARAC-FAMILY TRANSCRIPTIONAL REGULATOR"/>
    <property type="match status" value="1"/>
</dbReference>
<dbReference type="AlphaFoldDB" id="A0A4U1CUG3"/>
<keyword evidence="2" id="KW-0238">DNA-binding</keyword>